<sequence length="272" mass="31222">EMEKIKRRRSTFGRSRRSISSFGGRRSLLPVDSTLSLRDQVQNIPTNLPATTRKSQLFDIVIRETLRRYEVQCVDDDDDNDIIDEIKPYILTKSENIASAIAYQSADQPIKSLDRKTDEASCHPDSGKSEISAKVAAYRAKTKKLEEEYRQWKTLIKQRKNNVKASEQELHEAVSGESKIEEDQSRHLSVAYREFLDKRPDYQKYLNNTQCIRQQTILVLQNATRVGIIITAFIDVARSLAENCYHIAEQVSSLPKEIGTLTERVRQLFVGT</sequence>
<comment type="caution">
    <text evidence="2">The sequence shown here is derived from an EMBL/GenBank/DDBJ whole genome shotgun (WGS) entry which is preliminary data.</text>
</comment>
<gene>
    <name evidence="2" type="ORF">MNOR_LOCUS36669</name>
</gene>
<dbReference type="AlphaFoldDB" id="A0AAV2SER9"/>
<evidence type="ECO:0000313" key="3">
    <source>
        <dbReference type="Proteomes" id="UP001497623"/>
    </source>
</evidence>
<evidence type="ECO:0000313" key="2">
    <source>
        <dbReference type="EMBL" id="CAL4191850.1"/>
    </source>
</evidence>
<name>A0AAV2SER9_MEGNR</name>
<proteinExistence type="predicted"/>
<reference evidence="2 3" key="1">
    <citation type="submission" date="2024-05" db="EMBL/GenBank/DDBJ databases">
        <authorList>
            <person name="Wallberg A."/>
        </authorList>
    </citation>
    <scope>NUCLEOTIDE SEQUENCE [LARGE SCALE GENOMIC DNA]</scope>
</reference>
<feature type="coiled-coil region" evidence="1">
    <location>
        <begin position="128"/>
        <end position="162"/>
    </location>
</feature>
<evidence type="ECO:0000256" key="1">
    <source>
        <dbReference type="SAM" id="Coils"/>
    </source>
</evidence>
<organism evidence="2 3">
    <name type="scientific">Meganyctiphanes norvegica</name>
    <name type="common">Northern krill</name>
    <name type="synonym">Thysanopoda norvegica</name>
    <dbReference type="NCBI Taxonomy" id="48144"/>
    <lineage>
        <taxon>Eukaryota</taxon>
        <taxon>Metazoa</taxon>
        <taxon>Ecdysozoa</taxon>
        <taxon>Arthropoda</taxon>
        <taxon>Crustacea</taxon>
        <taxon>Multicrustacea</taxon>
        <taxon>Malacostraca</taxon>
        <taxon>Eumalacostraca</taxon>
        <taxon>Eucarida</taxon>
        <taxon>Euphausiacea</taxon>
        <taxon>Euphausiidae</taxon>
        <taxon>Meganyctiphanes</taxon>
    </lineage>
</organism>
<keyword evidence="3" id="KW-1185">Reference proteome</keyword>
<dbReference type="EMBL" id="CAXKWB010068316">
    <property type="protein sequence ID" value="CAL4191850.1"/>
    <property type="molecule type" value="Genomic_DNA"/>
</dbReference>
<accession>A0AAV2SER9</accession>
<feature type="non-terminal residue" evidence="2">
    <location>
        <position position="1"/>
    </location>
</feature>
<protein>
    <submittedName>
        <fullName evidence="2">Uncharacterized protein</fullName>
    </submittedName>
</protein>
<dbReference type="Proteomes" id="UP001497623">
    <property type="component" value="Unassembled WGS sequence"/>
</dbReference>
<keyword evidence="1" id="KW-0175">Coiled coil</keyword>